<gene>
    <name evidence="1" type="ORF">GH714_017400</name>
</gene>
<dbReference type="PANTHER" id="PTHR43756:SF5">
    <property type="entry name" value="CHOLINE MONOOXYGENASE, CHLOROPLASTIC"/>
    <property type="match status" value="1"/>
</dbReference>
<proteinExistence type="predicted"/>
<dbReference type="InterPro" id="IPR001663">
    <property type="entry name" value="Rng_hydr_dOase-A"/>
</dbReference>
<accession>A0A6A6MVV2</accession>
<dbReference type="GO" id="GO:0051537">
    <property type="term" value="F:2 iron, 2 sulfur cluster binding"/>
    <property type="evidence" value="ECO:0007669"/>
    <property type="project" value="InterPro"/>
</dbReference>
<reference evidence="1 2" key="1">
    <citation type="journal article" date="2020" name="Mol. Plant">
        <title>The Chromosome-Based Rubber Tree Genome Provides New Insights into Spurge Genome Evolution and Rubber Biosynthesis.</title>
        <authorList>
            <person name="Liu J."/>
            <person name="Shi C."/>
            <person name="Shi C.C."/>
            <person name="Li W."/>
            <person name="Zhang Q.J."/>
            <person name="Zhang Y."/>
            <person name="Li K."/>
            <person name="Lu H.F."/>
            <person name="Shi C."/>
            <person name="Zhu S.T."/>
            <person name="Xiao Z.Y."/>
            <person name="Nan H."/>
            <person name="Yue Y."/>
            <person name="Zhu X.G."/>
            <person name="Wu Y."/>
            <person name="Hong X.N."/>
            <person name="Fan G.Y."/>
            <person name="Tong Y."/>
            <person name="Zhang D."/>
            <person name="Mao C.L."/>
            <person name="Liu Y.L."/>
            <person name="Hao S.J."/>
            <person name="Liu W.Q."/>
            <person name="Lv M.Q."/>
            <person name="Zhang H.B."/>
            <person name="Liu Y."/>
            <person name="Hu-Tang G.R."/>
            <person name="Wang J.P."/>
            <person name="Wang J.H."/>
            <person name="Sun Y.H."/>
            <person name="Ni S.B."/>
            <person name="Chen W.B."/>
            <person name="Zhang X.C."/>
            <person name="Jiao Y.N."/>
            <person name="Eichler E.E."/>
            <person name="Li G.H."/>
            <person name="Liu X."/>
            <person name="Gao L.Z."/>
        </authorList>
    </citation>
    <scope>NUCLEOTIDE SEQUENCE [LARGE SCALE GENOMIC DNA]</scope>
    <source>
        <strain evidence="2">cv. GT1</strain>
        <tissue evidence="1">Leaf</tissue>
    </source>
</reference>
<dbReference type="InterPro" id="IPR036922">
    <property type="entry name" value="Rieske_2Fe-2S_sf"/>
</dbReference>
<keyword evidence="2" id="KW-1185">Reference proteome</keyword>
<dbReference type="EMBL" id="JAAGAX010000004">
    <property type="protein sequence ID" value="KAF2317217.1"/>
    <property type="molecule type" value="Genomic_DNA"/>
</dbReference>
<sequence length="266" mass="29938">MAIATGVIPLKLITSRRLQPKTHTPILAQNRPFKVLCCVLHNPSSLHTHCQKLVDEFDPRIPIEKALTPPSSWYTDPSFYDYELHRVFYGGWQAVESLDNLVNLSCLGEYEFGLTPLSVATWGPLVLLSKVRVNSTHQEVDGNMVENEWLGSCSDTLETNGVDSPLSYVFCDNYLDGGYHVPCAHKALASGLKLDSYSTIIHEKVSIQRCEGGSTRSEDDFGRLGSKALYAFVYPNFMINRFYRYGPWMDTDPVLPSRTHEMPSDI</sequence>
<dbReference type="SUPFAM" id="SSF50022">
    <property type="entry name" value="ISP domain"/>
    <property type="match status" value="1"/>
</dbReference>
<evidence type="ECO:0008006" key="3">
    <source>
        <dbReference type="Google" id="ProtNLM"/>
    </source>
</evidence>
<evidence type="ECO:0000313" key="1">
    <source>
        <dbReference type="EMBL" id="KAF2317217.1"/>
    </source>
</evidence>
<dbReference type="AlphaFoldDB" id="A0A6A6MVV2"/>
<protein>
    <recommendedName>
        <fullName evidence="3">Choline monooxygenase</fullName>
    </recommendedName>
</protein>
<dbReference type="Proteomes" id="UP000467840">
    <property type="component" value="Chromosome 6"/>
</dbReference>
<name>A0A6A6MVV2_HEVBR</name>
<evidence type="ECO:0000313" key="2">
    <source>
        <dbReference type="Proteomes" id="UP000467840"/>
    </source>
</evidence>
<comment type="caution">
    <text evidence="1">The sequence shown here is derived from an EMBL/GenBank/DDBJ whole genome shotgun (WGS) entry which is preliminary data.</text>
</comment>
<dbReference type="SUPFAM" id="SSF55961">
    <property type="entry name" value="Bet v1-like"/>
    <property type="match status" value="1"/>
</dbReference>
<dbReference type="PANTHER" id="PTHR43756">
    <property type="entry name" value="CHOLINE MONOOXYGENASE, CHLOROPLASTIC"/>
    <property type="match status" value="1"/>
</dbReference>
<organism evidence="1 2">
    <name type="scientific">Hevea brasiliensis</name>
    <name type="common">Para rubber tree</name>
    <name type="synonym">Siphonia brasiliensis</name>
    <dbReference type="NCBI Taxonomy" id="3981"/>
    <lineage>
        <taxon>Eukaryota</taxon>
        <taxon>Viridiplantae</taxon>
        <taxon>Streptophyta</taxon>
        <taxon>Embryophyta</taxon>
        <taxon>Tracheophyta</taxon>
        <taxon>Spermatophyta</taxon>
        <taxon>Magnoliopsida</taxon>
        <taxon>eudicotyledons</taxon>
        <taxon>Gunneridae</taxon>
        <taxon>Pentapetalae</taxon>
        <taxon>rosids</taxon>
        <taxon>fabids</taxon>
        <taxon>Malpighiales</taxon>
        <taxon>Euphorbiaceae</taxon>
        <taxon>Crotonoideae</taxon>
        <taxon>Micrandreae</taxon>
        <taxon>Hevea</taxon>
    </lineage>
</organism>